<dbReference type="PANTHER" id="PTHR34553">
    <property type="entry name" value="OS05G0597400 PROTEIN"/>
    <property type="match status" value="1"/>
</dbReference>
<keyword evidence="1" id="KW-0812">Transmembrane</keyword>
<evidence type="ECO:0000256" key="1">
    <source>
        <dbReference type="SAM" id="Phobius"/>
    </source>
</evidence>
<feature type="transmembrane region" description="Helical" evidence="1">
    <location>
        <begin position="368"/>
        <end position="390"/>
    </location>
</feature>
<evidence type="ECO:0000313" key="2">
    <source>
        <dbReference type="EMBL" id="CAJ1965580.1"/>
    </source>
</evidence>
<protein>
    <submittedName>
        <fullName evidence="2">Uncharacterized protein</fullName>
    </submittedName>
</protein>
<reference evidence="2" key="1">
    <citation type="submission" date="2023-10" db="EMBL/GenBank/DDBJ databases">
        <authorList>
            <person name="Domelevo Entfellner J.-B."/>
        </authorList>
    </citation>
    <scope>NUCLEOTIDE SEQUENCE</scope>
</reference>
<proteinExistence type="predicted"/>
<gene>
    <name evidence="2" type="ORF">AYBTSS11_LOCUS20914</name>
</gene>
<keyword evidence="1" id="KW-1133">Transmembrane helix</keyword>
<feature type="transmembrane region" description="Helical" evidence="1">
    <location>
        <begin position="424"/>
        <end position="443"/>
    </location>
</feature>
<organism evidence="2 3">
    <name type="scientific">Sphenostylis stenocarpa</name>
    <dbReference type="NCBI Taxonomy" id="92480"/>
    <lineage>
        <taxon>Eukaryota</taxon>
        <taxon>Viridiplantae</taxon>
        <taxon>Streptophyta</taxon>
        <taxon>Embryophyta</taxon>
        <taxon>Tracheophyta</taxon>
        <taxon>Spermatophyta</taxon>
        <taxon>Magnoliopsida</taxon>
        <taxon>eudicotyledons</taxon>
        <taxon>Gunneridae</taxon>
        <taxon>Pentapetalae</taxon>
        <taxon>rosids</taxon>
        <taxon>fabids</taxon>
        <taxon>Fabales</taxon>
        <taxon>Fabaceae</taxon>
        <taxon>Papilionoideae</taxon>
        <taxon>50 kb inversion clade</taxon>
        <taxon>NPAAA clade</taxon>
        <taxon>indigoferoid/millettioid clade</taxon>
        <taxon>Phaseoleae</taxon>
        <taxon>Sphenostylis</taxon>
    </lineage>
</organism>
<evidence type="ECO:0000313" key="3">
    <source>
        <dbReference type="Proteomes" id="UP001189624"/>
    </source>
</evidence>
<dbReference type="EMBL" id="OY731403">
    <property type="protein sequence ID" value="CAJ1965580.1"/>
    <property type="molecule type" value="Genomic_DNA"/>
</dbReference>
<keyword evidence="1" id="KW-0472">Membrane</keyword>
<dbReference type="PANTHER" id="PTHR34553:SF4">
    <property type="entry name" value="G1_S-SPECIFIC CYCLIN-E PROTEIN"/>
    <property type="match status" value="1"/>
</dbReference>
<feature type="transmembrane region" description="Helical" evidence="1">
    <location>
        <begin position="202"/>
        <end position="220"/>
    </location>
</feature>
<dbReference type="Gramene" id="rna-AYBTSS11_LOCUS20914">
    <property type="protein sequence ID" value="CAJ1965580.1"/>
    <property type="gene ID" value="gene-AYBTSS11_LOCUS20914"/>
</dbReference>
<dbReference type="Proteomes" id="UP001189624">
    <property type="component" value="Chromosome 6"/>
</dbReference>
<name>A0AA86SMP4_9FABA</name>
<dbReference type="AlphaFoldDB" id="A0AA86SMP4"/>
<feature type="transmembrane region" description="Helical" evidence="1">
    <location>
        <begin position="340"/>
        <end position="361"/>
    </location>
</feature>
<keyword evidence="3" id="KW-1185">Reference proteome</keyword>
<accession>A0AA86SMP4</accession>
<sequence length="488" mass="55514">MNTASLSAIITGEIFYDAREDFSGAVSVDDDDDDDNNNNVCRILTVEDSLGTNVGVCSDHTEEAADMLHRPPHCGPYKRRKLMNSFSAEGEVDLSSAAEIDNSLDYSQTSSCFSDDNVEATEDDLVETTQDDPVKATQYSDVLLLFRFDDHDLPFKLRDVIVSDLRLLTLLEAGLPSWVIFLQSYPVLCNLYRPWMCPLARLLYVLISFVTVLIGFYDLYKNVPVLKATASRICGPLLDWIETWEMVSRVKYLGTMLFLHNFQKAVRWFLACTHTMRTFFSVLVQPLVESLVEIFGFLLPSLKFLFDIAESIFSVIWLIVDTSFDIVGNVLELLFSPFWFVFSVVWSIATCILYPLFWVIWELLYAPVRLVLMIFSFVPSTCSCICNTLGSMWQFVSSIFQFASSEATVSASEVSMWRTLWNDLFSQIFRALKSILYGFVAFFTACNRHRLRTVCLRSLDGQIFSFIVDNNGFQCSGDLLSVHLLRAD</sequence>